<dbReference type="Proteomes" id="UP000308121">
    <property type="component" value="Unassembled WGS sequence"/>
</dbReference>
<dbReference type="AlphaFoldDB" id="A0A7Z8JY11"/>
<dbReference type="OrthoDB" id="5120525at2"/>
<dbReference type="InterPro" id="IPR012349">
    <property type="entry name" value="Split_barrel_FMN-bd"/>
</dbReference>
<evidence type="ECO:0000259" key="2">
    <source>
        <dbReference type="Pfam" id="PF12766"/>
    </source>
</evidence>
<dbReference type="Gene3D" id="2.30.110.10">
    <property type="entry name" value="Electron Transport, Fmn-binding Protein, Chain A"/>
    <property type="match status" value="1"/>
</dbReference>
<dbReference type="GO" id="GO:0010181">
    <property type="term" value="F:FMN binding"/>
    <property type="evidence" value="ECO:0007669"/>
    <property type="project" value="InterPro"/>
</dbReference>
<feature type="region of interest" description="Disordered" evidence="1">
    <location>
        <begin position="47"/>
        <end position="79"/>
    </location>
</feature>
<name>A0A7Z8JY11_9CELL</name>
<evidence type="ECO:0000313" key="4">
    <source>
        <dbReference type="Proteomes" id="UP000308121"/>
    </source>
</evidence>
<dbReference type="PANTHER" id="PTHR28243">
    <property type="entry name" value="AGL049CP"/>
    <property type="match status" value="1"/>
</dbReference>
<accession>A0A7Z8JY11</accession>
<dbReference type="InterPro" id="IPR024624">
    <property type="entry name" value="Pyridox_Oxase_Alr4036_FMN-bd"/>
</dbReference>
<evidence type="ECO:0000313" key="3">
    <source>
        <dbReference type="EMBL" id="TKR22814.1"/>
    </source>
</evidence>
<gene>
    <name evidence="3" type="ORF">FA014_14465</name>
</gene>
<protein>
    <recommendedName>
        <fullName evidence="2">Pyridoxamine 5'-phosphate oxidase Alr4036 family FMN-binding domain-containing protein</fullName>
    </recommendedName>
</protein>
<proteinExistence type="predicted"/>
<sequence length="261" mass="27879">MGPAATVRNPCSGRRSRSRSSAVRVGSVLITASPARGCWRVHPSVATPAAQPPAARRPGPARDAGPAPATPRRPVAPTPDAALTSVWDALDAATTRRTPFTLASLATVSADGAPRSRSVILRSWEPGRAVLGLATDVRSAKVRELRADPRVALAVWDGDVEVQVRLEGRAVVVDDPAERRRRWEALGPRTRRGYATVGAPGTAVDGDAAVQDDGEPAWFARFAWVEVAVDRVDRLDLAAEPHDRVVAERTGTAWRARRVVP</sequence>
<organism evidence="3 4">
    <name type="scientific">Cellulomonas hominis</name>
    <dbReference type="NCBI Taxonomy" id="156981"/>
    <lineage>
        <taxon>Bacteria</taxon>
        <taxon>Bacillati</taxon>
        <taxon>Actinomycetota</taxon>
        <taxon>Actinomycetes</taxon>
        <taxon>Micrococcales</taxon>
        <taxon>Cellulomonadaceae</taxon>
        <taxon>Cellulomonas</taxon>
    </lineage>
</organism>
<feature type="compositionally biased region" description="Low complexity" evidence="1">
    <location>
        <begin position="47"/>
        <end position="67"/>
    </location>
</feature>
<feature type="region of interest" description="Disordered" evidence="1">
    <location>
        <begin position="1"/>
        <end position="24"/>
    </location>
</feature>
<evidence type="ECO:0000256" key="1">
    <source>
        <dbReference type="SAM" id="MobiDB-lite"/>
    </source>
</evidence>
<comment type="caution">
    <text evidence="3">The sequence shown here is derived from an EMBL/GenBank/DDBJ whole genome shotgun (WGS) entry which is preliminary data.</text>
</comment>
<feature type="compositionally biased region" description="Pro residues" evidence="1">
    <location>
        <begin position="68"/>
        <end position="77"/>
    </location>
</feature>
<dbReference type="PANTHER" id="PTHR28243:SF1">
    <property type="entry name" value="PYRIDOXAMINE 5'-PHOSPHATE OXIDASE ALR4036 FAMILY FMN-BINDING DOMAIN-CONTAINING PROTEIN"/>
    <property type="match status" value="1"/>
</dbReference>
<feature type="domain" description="Pyridoxamine 5'-phosphate oxidase Alr4036 family FMN-binding" evidence="2">
    <location>
        <begin position="90"/>
        <end position="173"/>
    </location>
</feature>
<dbReference type="Pfam" id="PF12766">
    <property type="entry name" value="Pyridox_oxase_2"/>
    <property type="match status" value="1"/>
</dbReference>
<dbReference type="EMBL" id="SZYE01000137">
    <property type="protein sequence ID" value="TKR22814.1"/>
    <property type="molecule type" value="Genomic_DNA"/>
</dbReference>
<dbReference type="SUPFAM" id="SSF50475">
    <property type="entry name" value="FMN-binding split barrel"/>
    <property type="match status" value="1"/>
</dbReference>
<reference evidence="3 4" key="1">
    <citation type="submission" date="2019-05" db="EMBL/GenBank/DDBJ databases">
        <title>Genome sequence of Cellulomonas hominis strain CS1.</title>
        <authorList>
            <person name="Belmont J."/>
            <person name="Maclea K.S."/>
        </authorList>
    </citation>
    <scope>NUCLEOTIDE SEQUENCE [LARGE SCALE GENOMIC DNA]</scope>
    <source>
        <strain evidence="3 4">CS1</strain>
    </source>
</reference>